<dbReference type="PANTHER" id="PTHR33772">
    <property type="entry name" value="THYMUS, BRAIN AND TESTES-ASSOCIATED"/>
    <property type="match status" value="1"/>
</dbReference>
<feature type="region of interest" description="Disordered" evidence="1">
    <location>
        <begin position="325"/>
        <end position="346"/>
    </location>
</feature>
<dbReference type="Pfam" id="PF15256">
    <property type="entry name" value="SPATIAL"/>
    <property type="match status" value="1"/>
</dbReference>
<feature type="compositionally biased region" description="Basic and acidic residues" evidence="1">
    <location>
        <begin position="184"/>
        <end position="193"/>
    </location>
</feature>
<sequence>MSRSAPPQRRSLDAFVPSNGDLLIRDNVANGINIPTENYRKSGHLRRPATMGGYRFGKLSMSSFFTRHNPHPRRVNHFKGLLDVPICTVNDYDSAKRSYHLEFPPNGYARDALNLPTECINVNSSQYPMDTLTGLHYFHPLKKLPFGQKQTPQATAAAQKNDAEPWRAELQELAKAAGLTSQAEEPKPVERKRTSQYSAATGRLIPPPTKGLSRSSSRMKTAQFLAQANATGDILGQANVEDTVMMMLCQILQTDDVQAVQQWLGAAGDNEKGMVQELIKAAMSGKSDGYNSQYPVQEYMIGLDGLPMTPDIGTVIGDNVQNRLSTAADDGPPVPEPTMNPPADPGPDVEEVANRINRFSPRIPGRTSLPPIVEMETMANEAPILESFIKDEKKEPLDAMIPVPPTSSNPLPSISAKQQGFNKALENITRTTIEGLTEQKNSPYLKRFTRYPIKTDRNEDKTNLEEIRLKMSSSASQRHAMVDENKLLTKTITQDQVWKPANATVVQA</sequence>
<reference evidence="2" key="1">
    <citation type="submission" date="2020-06" db="EMBL/GenBank/DDBJ databases">
        <title>Draft genome of Bugula neritina, a colonial animal packing powerful symbionts and potential medicines.</title>
        <authorList>
            <person name="Rayko M."/>
        </authorList>
    </citation>
    <scope>NUCLEOTIDE SEQUENCE [LARGE SCALE GENOMIC DNA]</scope>
    <source>
        <strain evidence="2">Kwan_BN1</strain>
    </source>
</reference>
<evidence type="ECO:0000313" key="2">
    <source>
        <dbReference type="EMBL" id="KAF6017718.1"/>
    </source>
</evidence>
<dbReference type="Proteomes" id="UP000593567">
    <property type="component" value="Unassembled WGS sequence"/>
</dbReference>
<dbReference type="EMBL" id="VXIV02003365">
    <property type="protein sequence ID" value="KAF6017718.1"/>
    <property type="molecule type" value="Genomic_DNA"/>
</dbReference>
<organism evidence="2 3">
    <name type="scientific">Bugula neritina</name>
    <name type="common">Brown bryozoan</name>
    <name type="synonym">Sertularia neritina</name>
    <dbReference type="NCBI Taxonomy" id="10212"/>
    <lineage>
        <taxon>Eukaryota</taxon>
        <taxon>Metazoa</taxon>
        <taxon>Spiralia</taxon>
        <taxon>Lophotrochozoa</taxon>
        <taxon>Bryozoa</taxon>
        <taxon>Gymnolaemata</taxon>
        <taxon>Cheilostomatida</taxon>
        <taxon>Flustrina</taxon>
        <taxon>Buguloidea</taxon>
        <taxon>Bugulidae</taxon>
        <taxon>Bugula</taxon>
    </lineage>
</organism>
<protein>
    <submittedName>
        <fullName evidence="2">TBATA</fullName>
    </submittedName>
</protein>
<feature type="compositionally biased region" description="Pro residues" evidence="1">
    <location>
        <begin position="332"/>
        <end position="345"/>
    </location>
</feature>
<evidence type="ECO:0000313" key="3">
    <source>
        <dbReference type="Proteomes" id="UP000593567"/>
    </source>
</evidence>
<name>A0A7J7IWW0_BUGNE</name>
<keyword evidence="3" id="KW-1185">Reference proteome</keyword>
<comment type="caution">
    <text evidence="2">The sequence shown here is derived from an EMBL/GenBank/DDBJ whole genome shotgun (WGS) entry which is preliminary data.</text>
</comment>
<gene>
    <name evidence="2" type="ORF">EB796_023966</name>
</gene>
<accession>A0A7J7IWW0</accession>
<dbReference type="PANTHER" id="PTHR33772:SF1">
    <property type="entry name" value="PROTEIN TBATA"/>
    <property type="match status" value="1"/>
</dbReference>
<proteinExistence type="predicted"/>
<evidence type="ECO:0000256" key="1">
    <source>
        <dbReference type="SAM" id="MobiDB-lite"/>
    </source>
</evidence>
<feature type="region of interest" description="Disordered" evidence="1">
    <location>
        <begin position="177"/>
        <end position="215"/>
    </location>
</feature>
<dbReference type="AlphaFoldDB" id="A0A7J7IWW0"/>
<dbReference type="InterPro" id="IPR037394">
    <property type="entry name" value="TBATA-like"/>
</dbReference>
<dbReference type="OrthoDB" id="9982103at2759"/>